<feature type="domain" description="UPAR/Ly6" evidence="9">
    <location>
        <begin position="114"/>
        <end position="197"/>
    </location>
</feature>
<evidence type="ECO:0000256" key="6">
    <source>
        <dbReference type="ARBA" id="ARBA00023136"/>
    </source>
</evidence>
<protein>
    <recommendedName>
        <fullName evidence="13">UPAR/Ly6 domain-containing protein</fullName>
    </recommendedName>
</protein>
<evidence type="ECO:0000256" key="3">
    <source>
        <dbReference type="ARBA" id="ARBA00022475"/>
    </source>
</evidence>
<evidence type="ECO:0000313" key="12">
    <source>
        <dbReference type="Proteomes" id="UP000826234"/>
    </source>
</evidence>
<evidence type="ECO:0008006" key="13">
    <source>
        <dbReference type="Google" id="ProtNLM"/>
    </source>
</evidence>
<keyword evidence="6" id="KW-0472">Membrane</keyword>
<keyword evidence="8" id="KW-0325">Glycoprotein</keyword>
<dbReference type="InterPro" id="IPR045860">
    <property type="entry name" value="Snake_toxin-like_sf"/>
</dbReference>
<dbReference type="Proteomes" id="UP000826234">
    <property type="component" value="Unassembled WGS sequence"/>
</dbReference>
<dbReference type="CDD" id="cd00117">
    <property type="entry name" value="TFP"/>
    <property type="match status" value="1"/>
</dbReference>
<evidence type="ECO:0000256" key="2">
    <source>
        <dbReference type="ARBA" id="ARBA00004613"/>
    </source>
</evidence>
<feature type="domain" description="Snake toxin/toxin-like" evidence="10">
    <location>
        <begin position="24"/>
        <end position="100"/>
    </location>
</feature>
<dbReference type="PANTHER" id="PTHR20914">
    <property type="entry name" value="LY6/PLAUR DOMAIN-CONTAINING PROTEIN 8"/>
    <property type="match status" value="1"/>
</dbReference>
<dbReference type="Pfam" id="PF00087">
    <property type="entry name" value="Toxin_TOLIP"/>
    <property type="match status" value="1"/>
</dbReference>
<evidence type="ECO:0000259" key="9">
    <source>
        <dbReference type="Pfam" id="PF00021"/>
    </source>
</evidence>
<dbReference type="Pfam" id="PF00021">
    <property type="entry name" value="UPAR_LY6"/>
    <property type="match status" value="1"/>
</dbReference>
<gene>
    <name evidence="11" type="ORF">JD844_006143</name>
</gene>
<dbReference type="PANTHER" id="PTHR20914:SF9">
    <property type="entry name" value="COILED, ISOFORM A"/>
    <property type="match status" value="1"/>
</dbReference>
<evidence type="ECO:0000256" key="4">
    <source>
        <dbReference type="ARBA" id="ARBA00022525"/>
    </source>
</evidence>
<sequence>MSWRQVRMADFSSTKGEKCETIFCYNCTSTTGYNCSTVQEACSSSVNSCITIARKEDSENSTYEKKCNSDDRLCNQFYGLLAGDFHMHWNSSCCRFDRCNIQEVIVQKESQKPNGVHCNSCFARGMDLCLNHTHVACTGLLTHCIHFATTAKKEEFKEEQVAFTGCATKNLCDMGALALFAASQNVEVKTNLCSGALSAPSQHGLALYLLAALPILALSS</sequence>
<comment type="subcellular location">
    <subcellularLocation>
        <location evidence="1">Cell membrane</location>
    </subcellularLocation>
    <subcellularLocation>
        <location evidence="2">Secreted</location>
    </subcellularLocation>
</comment>
<dbReference type="InterPro" id="IPR016054">
    <property type="entry name" value="LY6_UPA_recep-like"/>
</dbReference>
<comment type="caution">
    <text evidence="11">The sequence shown here is derived from an EMBL/GenBank/DDBJ whole genome shotgun (WGS) entry which is preliminary data.</text>
</comment>
<keyword evidence="7" id="KW-1015">Disulfide bond</keyword>
<evidence type="ECO:0000256" key="1">
    <source>
        <dbReference type="ARBA" id="ARBA00004236"/>
    </source>
</evidence>
<evidence type="ECO:0000313" key="11">
    <source>
        <dbReference type="EMBL" id="KAH0631686.1"/>
    </source>
</evidence>
<dbReference type="EMBL" id="JAIPUX010000035">
    <property type="protein sequence ID" value="KAH0631686.1"/>
    <property type="molecule type" value="Genomic_DNA"/>
</dbReference>
<evidence type="ECO:0000259" key="10">
    <source>
        <dbReference type="Pfam" id="PF00087"/>
    </source>
</evidence>
<evidence type="ECO:0000256" key="5">
    <source>
        <dbReference type="ARBA" id="ARBA00022729"/>
    </source>
</evidence>
<name>A0ABQ7TQP5_PHRPL</name>
<evidence type="ECO:0000256" key="7">
    <source>
        <dbReference type="ARBA" id="ARBA00023157"/>
    </source>
</evidence>
<keyword evidence="5" id="KW-0732">Signal</keyword>
<accession>A0ABQ7TQP5</accession>
<dbReference type="CDD" id="cd23572">
    <property type="entry name" value="TFP_LU_ECD_PINLYP_rpt2"/>
    <property type="match status" value="1"/>
</dbReference>
<organism evidence="11 12">
    <name type="scientific">Phrynosoma platyrhinos</name>
    <name type="common">Desert horned lizard</name>
    <dbReference type="NCBI Taxonomy" id="52577"/>
    <lineage>
        <taxon>Eukaryota</taxon>
        <taxon>Metazoa</taxon>
        <taxon>Chordata</taxon>
        <taxon>Craniata</taxon>
        <taxon>Vertebrata</taxon>
        <taxon>Euteleostomi</taxon>
        <taxon>Lepidosauria</taxon>
        <taxon>Squamata</taxon>
        <taxon>Bifurcata</taxon>
        <taxon>Unidentata</taxon>
        <taxon>Episquamata</taxon>
        <taxon>Toxicofera</taxon>
        <taxon>Iguania</taxon>
        <taxon>Phrynosomatidae</taxon>
        <taxon>Phrynosomatinae</taxon>
        <taxon>Phrynosoma</taxon>
    </lineage>
</organism>
<proteinExistence type="predicted"/>
<evidence type="ECO:0000256" key="8">
    <source>
        <dbReference type="ARBA" id="ARBA00023180"/>
    </source>
</evidence>
<dbReference type="SUPFAM" id="SSF57302">
    <property type="entry name" value="Snake toxin-like"/>
    <property type="match status" value="2"/>
</dbReference>
<dbReference type="InterPro" id="IPR035076">
    <property type="entry name" value="Toxin/TOLIP"/>
</dbReference>
<keyword evidence="4" id="KW-0964">Secreted</keyword>
<reference evidence="11 12" key="1">
    <citation type="journal article" date="2022" name="Gigascience">
        <title>A chromosome-level genome assembly and annotation of the desert horned lizard, Phrynosoma platyrhinos, provides insight into chromosomal rearrangements among reptiles.</title>
        <authorList>
            <person name="Koochekian N."/>
            <person name="Ascanio A."/>
            <person name="Farleigh K."/>
            <person name="Card D.C."/>
            <person name="Schield D.R."/>
            <person name="Castoe T.A."/>
            <person name="Jezkova T."/>
        </authorList>
    </citation>
    <scope>NUCLEOTIDE SEQUENCE [LARGE SCALE GENOMIC DNA]</scope>
    <source>
        <strain evidence="11">NK-2021</strain>
    </source>
</reference>
<keyword evidence="12" id="KW-1185">Reference proteome</keyword>
<dbReference type="Gene3D" id="2.10.60.10">
    <property type="entry name" value="CD59"/>
    <property type="match status" value="2"/>
</dbReference>
<keyword evidence="3" id="KW-1003">Cell membrane</keyword>
<dbReference type="InterPro" id="IPR050918">
    <property type="entry name" value="CNF-like_PLA2_Inhibitor"/>
</dbReference>